<comment type="caution">
    <text evidence="2">The sequence shown here is derived from an EMBL/GenBank/DDBJ whole genome shotgun (WGS) entry which is preliminary data.</text>
</comment>
<feature type="domain" description="Glycogen debranching enzyme C-terminal" evidence="1">
    <location>
        <begin position="240"/>
        <end position="596"/>
    </location>
</feature>
<dbReference type="Proteomes" id="UP000029278">
    <property type="component" value="Unassembled WGS sequence"/>
</dbReference>
<dbReference type="Gene3D" id="1.50.10.10">
    <property type="match status" value="1"/>
</dbReference>
<dbReference type="STRING" id="44252.DJ90_4569"/>
<dbReference type="Proteomes" id="UP000442469">
    <property type="component" value="Unassembled WGS sequence"/>
</dbReference>
<dbReference type="RefSeq" id="WP_051985725.1">
    <property type="nucleotide sequence ID" value="NZ_BGML01000007.1"/>
</dbReference>
<proteinExistence type="predicted"/>
<reference evidence="2 4" key="1">
    <citation type="submission" date="2014-04" db="EMBL/GenBank/DDBJ databases">
        <authorList>
            <person name="Bishop-Lilly K.A."/>
            <person name="Broomall S.M."/>
            <person name="Chain P.S."/>
            <person name="Chertkov O."/>
            <person name="Coyne S.R."/>
            <person name="Daligault H.E."/>
            <person name="Davenport K.W."/>
            <person name="Erkkila T."/>
            <person name="Frey K.G."/>
            <person name="Gibbons H.S."/>
            <person name="Gu W."/>
            <person name="Jaissle J."/>
            <person name="Johnson S.L."/>
            <person name="Koroleva G.I."/>
            <person name="Ladner J.T."/>
            <person name="Lo C.-C."/>
            <person name="Minogue T.D."/>
            <person name="Munk C."/>
            <person name="Palacios G.F."/>
            <person name="Redden C.L."/>
            <person name="Rosenzweig C.N."/>
            <person name="Scholz M.B."/>
            <person name="Teshima H."/>
            <person name="Xu Y."/>
        </authorList>
    </citation>
    <scope>NUCLEOTIDE SEQUENCE [LARGE SCALE GENOMIC DNA]</scope>
    <source>
        <strain evidence="2 4">8244</strain>
    </source>
</reference>
<dbReference type="GO" id="GO:0004135">
    <property type="term" value="F:amylo-alpha-1,6-glucosidase activity"/>
    <property type="evidence" value="ECO:0007669"/>
    <property type="project" value="InterPro"/>
</dbReference>
<dbReference type="InterPro" id="IPR012341">
    <property type="entry name" value="6hp_glycosidase-like_sf"/>
</dbReference>
<dbReference type="EMBL" id="WNZZ01000027">
    <property type="protein sequence ID" value="MUG25603.1"/>
    <property type="molecule type" value="Genomic_DNA"/>
</dbReference>
<dbReference type="InterPro" id="IPR008928">
    <property type="entry name" value="6-hairpin_glycosidase_sf"/>
</dbReference>
<dbReference type="InterPro" id="IPR010401">
    <property type="entry name" value="AGL/Gdb1"/>
</dbReference>
<dbReference type="PATRIC" id="fig|44252.3.peg.3961"/>
<dbReference type="EMBL" id="JMQA01000036">
    <property type="protein sequence ID" value="KFN06966.1"/>
    <property type="molecule type" value="Genomic_DNA"/>
</dbReference>
<evidence type="ECO:0000313" key="3">
    <source>
        <dbReference type="EMBL" id="MUG25603.1"/>
    </source>
</evidence>
<sequence>MSSHQPNSNILDAMRIFVPAEANRAVSFTNKEAAYYFTQSHDTNHAEHSFFAGMNIAKNRIFGGYALTADHKALDNRKSEVWVYPYKMERIHEGGLKEELWMFDYKNILEIQVAGAERTIGIHFTGEKLKLLSQQETNVFFQSMEGDWIIAVSSKDGQAVQLKQDILTTGANAGGFYIAAGKTADEAVALIHGTRDDSLQWKTARMKRMEDFLRHNVHLESDDKDLALALDWIHMTMDQLVTRQQGDGIYAGLPWFNEYWGRDQFISLTGACLVTGQFEKARNILLSFAEFQNTDKNSVFFGRVPNILAPQNIDYHTTDGTPRFIIQLQDYVKYSGDTDVIKELYPAVCNSIEGSIKYWVDEKGYLMHAANETWMDARDADLNSYSPRDTRANDIQALWYNQLRAGVYFAEFMNDTENAVKWNGIAEKLQHHFGIDFRDQAHPFLADRLDAHDQAEFSLRPNQLFAFELFEDHEFKCQAIRTAWEELVYPWGVSSLERHHPLFHPFHLTPHYHKDAAYHNGAVWLWLNGIAMQRMIELGQEETAYKLFKNMNWQALNLGVVGGLCENMNAYPHEGQSWAKLTGAYLQAWSNAEHLRVWYQYFLGMRPDLIHHTLTIAPRIPGELQSLNYLVKAGKGVIEASYKKDAVNRAYRYVFKHIALQAMIDISPFEIVKVDVEPSSVLTLNVGADSLKITLQDSYGKFVELDVSKSEDRAKHAAQNNRYFHNVKFAEPLSLEHHPVIGENDIS</sequence>
<name>A0A090ZS61_PAEMA</name>
<dbReference type="PANTHER" id="PTHR10569">
    <property type="entry name" value="GLYCOGEN DEBRANCHING ENZYME"/>
    <property type="match status" value="1"/>
</dbReference>
<evidence type="ECO:0000259" key="1">
    <source>
        <dbReference type="Pfam" id="PF06202"/>
    </source>
</evidence>
<accession>A0A090ZS61</accession>
<evidence type="ECO:0000313" key="5">
    <source>
        <dbReference type="Proteomes" id="UP000442469"/>
    </source>
</evidence>
<evidence type="ECO:0000313" key="4">
    <source>
        <dbReference type="Proteomes" id="UP000029278"/>
    </source>
</evidence>
<dbReference type="GO" id="GO:0004134">
    <property type="term" value="F:4-alpha-glucanotransferase activity"/>
    <property type="evidence" value="ECO:0007669"/>
    <property type="project" value="InterPro"/>
</dbReference>
<dbReference type="GeneID" id="77009694"/>
<dbReference type="Pfam" id="PF06202">
    <property type="entry name" value="GDE_C"/>
    <property type="match status" value="1"/>
</dbReference>
<dbReference type="HOGENOM" id="CLU_018287_0_0_9"/>
<dbReference type="SUPFAM" id="SSF48208">
    <property type="entry name" value="Six-hairpin glycosidases"/>
    <property type="match status" value="1"/>
</dbReference>
<evidence type="ECO:0000313" key="2">
    <source>
        <dbReference type="EMBL" id="KFN06966.1"/>
    </source>
</evidence>
<dbReference type="GO" id="GO:0005980">
    <property type="term" value="P:glycogen catabolic process"/>
    <property type="evidence" value="ECO:0007669"/>
    <property type="project" value="InterPro"/>
</dbReference>
<dbReference type="AlphaFoldDB" id="A0A090ZS61"/>
<gene>
    <name evidence="2" type="ORF">DJ90_4569</name>
    <name evidence="3" type="ORF">GNQ08_24895</name>
</gene>
<dbReference type="PANTHER" id="PTHR10569:SF2">
    <property type="entry name" value="GLYCOGEN DEBRANCHING ENZYME"/>
    <property type="match status" value="1"/>
</dbReference>
<keyword evidence="4" id="KW-1185">Reference proteome</keyword>
<protein>
    <submittedName>
        <fullName evidence="2">Amylo-alpha-1,6-glucosidase family protein</fullName>
    </submittedName>
</protein>
<reference evidence="3 5" key="2">
    <citation type="submission" date="2019-11" db="EMBL/GenBank/DDBJ databases">
        <title>Draft genome sequences of five Paenibacillus species of dairy origin.</title>
        <authorList>
            <person name="Olajide A.M."/>
            <person name="Chen S."/>
            <person name="Lapointe G."/>
        </authorList>
    </citation>
    <scope>NUCLEOTIDE SEQUENCE [LARGE SCALE GENOMIC DNA]</scope>
    <source>
        <strain evidence="3 5">3CT49</strain>
    </source>
</reference>
<organism evidence="2 4">
    <name type="scientific">Paenibacillus macerans</name>
    <name type="common">Bacillus macerans</name>
    <dbReference type="NCBI Taxonomy" id="44252"/>
    <lineage>
        <taxon>Bacteria</taxon>
        <taxon>Bacillati</taxon>
        <taxon>Bacillota</taxon>
        <taxon>Bacilli</taxon>
        <taxon>Bacillales</taxon>
        <taxon>Paenibacillaceae</taxon>
        <taxon>Paenibacillus</taxon>
    </lineage>
</organism>
<dbReference type="InterPro" id="IPR032790">
    <property type="entry name" value="GDE_C"/>
</dbReference>
<dbReference type="OrthoDB" id="9759959at2"/>